<dbReference type="InterPro" id="IPR002763">
    <property type="entry name" value="DUF72"/>
</dbReference>
<dbReference type="Gene3D" id="3.20.20.410">
    <property type="entry name" value="Protein of unknown function UPF0759"/>
    <property type="match status" value="1"/>
</dbReference>
<evidence type="ECO:0000313" key="1">
    <source>
        <dbReference type="EMBL" id="BDB97556.1"/>
    </source>
</evidence>
<evidence type="ECO:0000313" key="2">
    <source>
        <dbReference type="Proteomes" id="UP001319921"/>
    </source>
</evidence>
<dbReference type="Pfam" id="PF01904">
    <property type="entry name" value="DUF72"/>
    <property type="match status" value="1"/>
</dbReference>
<dbReference type="Proteomes" id="UP001319921">
    <property type="component" value="Chromosome"/>
</dbReference>
<dbReference type="InterPro" id="IPR036520">
    <property type="entry name" value="UPF0759_sf"/>
</dbReference>
<name>A0AAQ4CP25_9CREN</name>
<dbReference type="GeneID" id="68865303"/>
<accession>A0AAQ4CP25</accession>
<dbReference type="PANTHER" id="PTHR30348">
    <property type="entry name" value="UNCHARACTERIZED PROTEIN YECE"/>
    <property type="match status" value="1"/>
</dbReference>
<keyword evidence="2" id="KW-1185">Reference proteome</keyword>
<dbReference type="EMBL" id="AP025226">
    <property type="protein sequence ID" value="BDB97556.1"/>
    <property type="molecule type" value="Genomic_DNA"/>
</dbReference>
<proteinExistence type="predicted"/>
<dbReference type="AlphaFoldDB" id="A0AAQ4CP25"/>
<dbReference type="KEGG" id="scas:SACC_05730"/>
<evidence type="ECO:0008006" key="3">
    <source>
        <dbReference type="Google" id="ProtNLM"/>
    </source>
</evidence>
<dbReference type="SUPFAM" id="SSF117396">
    <property type="entry name" value="TM1631-like"/>
    <property type="match status" value="1"/>
</dbReference>
<sequence length="245" mass="29461">MIKIGTCGFTYKHFKYFNVLEVQETFYDFVSEEKMRKWRDLSVQNNVELTIKANQIITHTYNKITYKRMQNKIGDINNYGFFKNTKEVLHALEITLNEAKFLGSRIIIFQSPSSFKPTEENIRNLKDFFSILDKNYIYGWEPRGEWYQKIEILSKIFSEINAIHVVDPFRNKPLDSSMIIRYYRLHGIGKGEVNYKYKYTDEDLNELKEYILNDKNIKSFYILFNNIYSFEDALRFKDMINKVLR</sequence>
<organism evidence="1 2">
    <name type="scientific">Saccharolobus caldissimus</name>
    <dbReference type="NCBI Taxonomy" id="1702097"/>
    <lineage>
        <taxon>Archaea</taxon>
        <taxon>Thermoproteota</taxon>
        <taxon>Thermoprotei</taxon>
        <taxon>Sulfolobales</taxon>
        <taxon>Sulfolobaceae</taxon>
        <taxon>Saccharolobus</taxon>
    </lineage>
</organism>
<reference evidence="1 2" key="1">
    <citation type="journal article" date="2022" name="Microbiol. Resour. Announc.">
        <title>Complete Genome Sequence of the Hyperthermophilic and Acidophilic Archaeon Saccharolobus caldissimus Strain HS-3T.</title>
        <authorList>
            <person name="Sakai H.D."/>
            <person name="Kurosawa N."/>
        </authorList>
    </citation>
    <scope>NUCLEOTIDE SEQUENCE [LARGE SCALE GENOMIC DNA]</scope>
    <source>
        <strain evidence="1 2">JCM32116</strain>
    </source>
</reference>
<protein>
    <recommendedName>
        <fullName evidence="3">DUF72 domain-containing protein</fullName>
    </recommendedName>
</protein>
<dbReference type="PANTHER" id="PTHR30348:SF4">
    <property type="entry name" value="DUF72 DOMAIN-CONTAINING PROTEIN"/>
    <property type="match status" value="1"/>
</dbReference>
<dbReference type="RefSeq" id="WP_229571545.1">
    <property type="nucleotide sequence ID" value="NZ_AP025226.1"/>
</dbReference>
<gene>
    <name evidence="1" type="ORF">SACC_05730</name>
</gene>